<dbReference type="Gene3D" id="2.40.100.10">
    <property type="entry name" value="Cyclophilin-like"/>
    <property type="match status" value="1"/>
</dbReference>
<comment type="caution">
    <text evidence="3">The sequence shown here is derived from an EMBL/GenBank/DDBJ whole genome shotgun (WGS) entry which is preliminary data.</text>
</comment>
<dbReference type="RefSeq" id="WP_009382880.1">
    <property type="nucleotide sequence ID" value="NZ_AMSQ01000005.1"/>
</dbReference>
<reference evidence="3 4" key="1">
    <citation type="journal article" date="2013" name="Genome Announc.">
        <title>Genome Sequence of Staphylococcus massiliensis Strain S46, Isolated from the Surface of Healthy Human Skin.</title>
        <authorList>
            <person name="Srivastav R."/>
            <person name="Singh A."/>
            <person name="Jangir P.K."/>
            <person name="Kumari C."/>
            <person name="Muduli S."/>
            <person name="Sharma R."/>
        </authorList>
    </citation>
    <scope>NUCLEOTIDE SEQUENCE [LARGE SCALE GENOMIC DNA]</scope>
    <source>
        <strain evidence="3 4">S46</strain>
    </source>
</reference>
<evidence type="ECO:0000259" key="2">
    <source>
        <dbReference type="Pfam" id="PF19200"/>
    </source>
</evidence>
<organism evidence="3 4">
    <name type="scientific">Staphylococcus massiliensis S46</name>
    <dbReference type="NCBI Taxonomy" id="1229783"/>
    <lineage>
        <taxon>Bacteria</taxon>
        <taxon>Bacillati</taxon>
        <taxon>Bacillota</taxon>
        <taxon>Bacilli</taxon>
        <taxon>Bacillales</taxon>
        <taxon>Staphylococcaceae</taxon>
        <taxon>Staphylococcus</taxon>
    </lineage>
</organism>
<dbReference type="eggNOG" id="COG3589">
    <property type="taxonomic scope" value="Bacteria"/>
</dbReference>
<dbReference type="Pfam" id="PF19200">
    <property type="entry name" value="MupG_N"/>
    <property type="match status" value="1"/>
</dbReference>
<dbReference type="InterPro" id="IPR017853">
    <property type="entry name" value="GH"/>
</dbReference>
<name>K9ANW1_9STAP</name>
<dbReference type="PANTHER" id="PTHR38435:SF2">
    <property type="entry name" value="DUF871 DOMAIN-CONTAINING PROTEIN"/>
    <property type="match status" value="1"/>
</dbReference>
<dbReference type="EMBL" id="AMSQ01000005">
    <property type="protein sequence ID" value="EKU48989.1"/>
    <property type="molecule type" value="Genomic_DNA"/>
</dbReference>
<dbReference type="PATRIC" id="fig|1229783.3.peg.859"/>
<dbReference type="SUPFAM" id="SSF50891">
    <property type="entry name" value="Cyclophilin-like"/>
    <property type="match status" value="1"/>
</dbReference>
<dbReference type="OrthoDB" id="5809921at2"/>
<dbReference type="InterPro" id="IPR029000">
    <property type="entry name" value="Cyclophilin-like_dom_sf"/>
</dbReference>
<dbReference type="InterPro" id="IPR013785">
    <property type="entry name" value="Aldolase_TIM"/>
</dbReference>
<evidence type="ECO:0008006" key="5">
    <source>
        <dbReference type="Google" id="ProtNLM"/>
    </source>
</evidence>
<feature type="domain" description="6-phospho-N-acetylmuramidase C-terminal" evidence="1">
    <location>
        <begin position="250"/>
        <end position="344"/>
    </location>
</feature>
<evidence type="ECO:0000313" key="4">
    <source>
        <dbReference type="Proteomes" id="UP000009885"/>
    </source>
</evidence>
<gene>
    <name evidence="3" type="ORF">C273_04270</name>
</gene>
<dbReference type="Pfam" id="PF05913">
    <property type="entry name" value="MupG_C"/>
    <property type="match status" value="1"/>
</dbReference>
<dbReference type="InterPro" id="IPR043894">
    <property type="entry name" value="MupG_C"/>
</dbReference>
<dbReference type="InterPro" id="IPR008589">
    <property type="entry name" value="MupG"/>
</dbReference>
<dbReference type="SUPFAM" id="SSF51445">
    <property type="entry name" value="(Trans)glycosidases"/>
    <property type="match status" value="1"/>
</dbReference>
<dbReference type="STRING" id="1229783.C273_04270"/>
<dbReference type="PANTHER" id="PTHR38435">
    <property type="match status" value="1"/>
</dbReference>
<evidence type="ECO:0000313" key="3">
    <source>
        <dbReference type="EMBL" id="EKU48989.1"/>
    </source>
</evidence>
<accession>K9ANW1</accession>
<proteinExistence type="predicted"/>
<protein>
    <recommendedName>
        <fullName evidence="5">Outer surface protein</fullName>
    </recommendedName>
</protein>
<feature type="domain" description="6-phospho-N-acetylmuramidase N-terminal" evidence="2">
    <location>
        <begin position="2"/>
        <end position="224"/>
    </location>
</feature>
<keyword evidence="4" id="KW-1185">Reference proteome</keyword>
<evidence type="ECO:0000259" key="1">
    <source>
        <dbReference type="Pfam" id="PF05913"/>
    </source>
</evidence>
<dbReference type="AlphaFoldDB" id="K9ANW1"/>
<dbReference type="Gene3D" id="3.20.20.70">
    <property type="entry name" value="Aldolase class I"/>
    <property type="match status" value="1"/>
</dbReference>
<dbReference type="Proteomes" id="UP000009885">
    <property type="component" value="Unassembled WGS sequence"/>
</dbReference>
<dbReference type="InterPro" id="IPR043797">
    <property type="entry name" value="MupG_N"/>
</dbReference>
<sequence>MLGFSIYFSHEPNYDYEKSLLDMGYKTIFTSIQIPEEEQKDPLDMLEHRLNKLSSESLNIIVDANPEVINDQLFNLMSKYPSLQLIIRIDHSVSLELVKECVSNNVKVCLNASTISQEDLKQFHEAKIPKSQMIYCHNYYPRPETGLSQSHVLKQNQLIRSFDNEATIYGFIPGTSFRGPIHKGLPTLESARGTTVIDASYQLLDSGVNHIIVGDHYISLFEASRLYKAIMNQHFELPLKWFNDSYQTELFKRHTNRPDVAEQVIRSMHSRTECQRTIPIEENLDRPEGTITIDNKLYGRYEGEVQITKVNLPKTDSVNVVAQIDSTYIKELKYIKGNHTFEFVKGEE</sequence>